<evidence type="ECO:0000256" key="5">
    <source>
        <dbReference type="ARBA" id="ARBA00022840"/>
    </source>
</evidence>
<evidence type="ECO:0000256" key="6">
    <source>
        <dbReference type="ARBA" id="ARBA00023242"/>
    </source>
</evidence>
<feature type="compositionally biased region" description="Low complexity" evidence="8">
    <location>
        <begin position="181"/>
        <end position="192"/>
    </location>
</feature>
<feature type="region of interest" description="Disordered" evidence="8">
    <location>
        <begin position="661"/>
        <end position="698"/>
    </location>
</feature>
<dbReference type="GO" id="GO:0000077">
    <property type="term" value="P:DNA damage checkpoint signaling"/>
    <property type="evidence" value="ECO:0007669"/>
    <property type="project" value="TreeGrafter"/>
</dbReference>
<dbReference type="InterPro" id="IPR027417">
    <property type="entry name" value="P-loop_NTPase"/>
</dbReference>
<dbReference type="SUPFAM" id="SSF52540">
    <property type="entry name" value="P-loop containing nucleoside triphosphate hydrolases"/>
    <property type="match status" value="1"/>
</dbReference>
<evidence type="ECO:0000313" key="10">
    <source>
        <dbReference type="Proteomes" id="UP001150569"/>
    </source>
</evidence>
<feature type="compositionally biased region" description="Polar residues" evidence="8">
    <location>
        <begin position="24"/>
        <end position="40"/>
    </location>
</feature>
<dbReference type="GO" id="GO:0006281">
    <property type="term" value="P:DNA repair"/>
    <property type="evidence" value="ECO:0007669"/>
    <property type="project" value="InterPro"/>
</dbReference>
<keyword evidence="3" id="KW-0547">Nucleotide-binding</keyword>
<evidence type="ECO:0000256" key="4">
    <source>
        <dbReference type="ARBA" id="ARBA00022763"/>
    </source>
</evidence>
<feature type="compositionally biased region" description="Polar residues" evidence="8">
    <location>
        <begin position="427"/>
        <end position="436"/>
    </location>
</feature>
<dbReference type="Proteomes" id="UP001150569">
    <property type="component" value="Unassembled WGS sequence"/>
</dbReference>
<dbReference type="EMBL" id="JANBPT010000028">
    <property type="protein sequence ID" value="KAJ1929657.1"/>
    <property type="molecule type" value="Genomic_DNA"/>
</dbReference>
<feature type="compositionally biased region" description="Polar residues" evidence="8">
    <location>
        <begin position="560"/>
        <end position="578"/>
    </location>
</feature>
<dbReference type="GO" id="GO:0005634">
    <property type="term" value="C:nucleus"/>
    <property type="evidence" value="ECO:0007669"/>
    <property type="project" value="UniProtKB-SubCell"/>
</dbReference>
<reference evidence="9" key="1">
    <citation type="submission" date="2022-07" db="EMBL/GenBank/DDBJ databases">
        <title>Phylogenomic reconstructions and comparative analyses of Kickxellomycotina fungi.</title>
        <authorList>
            <person name="Reynolds N.K."/>
            <person name="Stajich J.E."/>
            <person name="Barry K."/>
            <person name="Grigoriev I.V."/>
            <person name="Crous P."/>
            <person name="Smith M.E."/>
        </authorList>
    </citation>
    <scope>NUCLEOTIDE SEQUENCE</scope>
    <source>
        <strain evidence="9">RSA 861</strain>
    </source>
</reference>
<feature type="compositionally biased region" description="Basic and acidic residues" evidence="8">
    <location>
        <begin position="151"/>
        <end position="164"/>
    </location>
</feature>
<dbReference type="OrthoDB" id="10265971at2759"/>
<feature type="compositionally biased region" description="Pro residues" evidence="8">
    <location>
        <begin position="49"/>
        <end position="68"/>
    </location>
</feature>
<comment type="similarity">
    <text evidence="2">Belongs to the rad17/RAD24 family.</text>
</comment>
<dbReference type="PANTHER" id="PTHR12172:SF0">
    <property type="entry name" value="CELL CYCLE CHECKPOINT PROTEIN RAD17"/>
    <property type="match status" value="1"/>
</dbReference>
<name>A0A9W8AKP3_9FUNG</name>
<evidence type="ECO:0000256" key="1">
    <source>
        <dbReference type="ARBA" id="ARBA00004123"/>
    </source>
</evidence>
<accession>A0A9W8AKP3</accession>
<evidence type="ECO:0000256" key="3">
    <source>
        <dbReference type="ARBA" id="ARBA00022741"/>
    </source>
</evidence>
<dbReference type="Gene3D" id="3.40.50.300">
    <property type="entry name" value="P-loop containing nucleotide triphosphate hydrolases"/>
    <property type="match status" value="1"/>
</dbReference>
<keyword evidence="5" id="KW-0067">ATP-binding</keyword>
<keyword evidence="10" id="KW-1185">Reference proteome</keyword>
<dbReference type="Pfam" id="PF03215">
    <property type="entry name" value="Rad17"/>
    <property type="match status" value="1"/>
</dbReference>
<evidence type="ECO:0000256" key="2">
    <source>
        <dbReference type="ARBA" id="ARBA00006168"/>
    </source>
</evidence>
<keyword evidence="6" id="KW-0539">Nucleus</keyword>
<organism evidence="9 10">
    <name type="scientific">Tieghemiomyces parasiticus</name>
    <dbReference type="NCBI Taxonomy" id="78921"/>
    <lineage>
        <taxon>Eukaryota</taxon>
        <taxon>Fungi</taxon>
        <taxon>Fungi incertae sedis</taxon>
        <taxon>Zoopagomycota</taxon>
        <taxon>Kickxellomycotina</taxon>
        <taxon>Dimargaritomycetes</taxon>
        <taxon>Dimargaritales</taxon>
        <taxon>Dimargaritaceae</taxon>
        <taxon>Tieghemiomyces</taxon>
    </lineage>
</organism>
<evidence type="ECO:0000313" key="9">
    <source>
        <dbReference type="EMBL" id="KAJ1929657.1"/>
    </source>
</evidence>
<comment type="subcellular location">
    <subcellularLocation>
        <location evidence="1">Nucleus</location>
    </subcellularLocation>
</comment>
<evidence type="ECO:0000256" key="7">
    <source>
        <dbReference type="ARBA" id="ARBA00023306"/>
    </source>
</evidence>
<keyword evidence="7" id="KW-0131">Cell cycle</keyword>
<dbReference type="AlphaFoldDB" id="A0A9W8AKP3"/>
<proteinExistence type="inferred from homology"/>
<sequence>MQLRRRRLRPPTVTVDDLAKEASTPASSQSTVATEPAASQLSSEATPPAAAPERPPALPRSTSPPPHVPDVLPLPGSSPRSASKRKRQSRPWPPTLPKGAAYEIVDSSDEDCNLVAPTVRTAPQSRPHPTRTTSAPLRGKKHRRPAAITVDSHDGTSASDHDVPTGETATAQLATEPDLLSQPSSQPASTTTRGSDGAPAGLSGITGRRFKLGAGTPAGRPPSPRPLVPARSAPPASVTRGAVSATKTEAKSAGGISKLKSEHRSWSFTLPTPLTLQRSSDQEEDARLWVDRCTPTTVTDLAVHKRKLGEVEQWLAAARAEITAGRFNQQAWSRRVLVLTGPPGVGKTATLRVLARHLGFALTEWTNPIYLTEPDTTSPTGPDAPPIYRGEFPKSLVNQFEQFIQRVDRYTPLVLSSSDDGGKPEGSTATDTTQNLTDSDPQLILIEDVPNLNQVHMRRAFDMILRNYALNPAFRAYPLVLILSDSFATYNLAEEHGGDGGGYRGRAHLSDDLSNYRRIVPLDVLESPWVTRIGFNPIAPTLLTKALKRAWEQVAPISDVHSSTKPGRSKSSVTTTTGRRYHNPLDPELLTAVVQECHGDIRHALNTLQMIATRPALASAVLTHSLPSTPPPGGRALPGGTRSASLDLFHAVGKVLYNKRRPADTKASSRTTPASDDLGFPLSVSSSSLPPPPTPPPEISAEDLLTQLPVDFDMFTLFLHQNYLHFTRDLDEVVRASERFSDADIIAGRGGWQHQALAGQYSTLTAVRGLTESLHPTPTYAYSRSNSTGSGGRPGLFQMTKPRFWAVCKRERENYEVARTIRARGFFSVPGSVSTGSLGGGSSCVNNWAPGIPKPSDTSGPTFTAPLSLTLASERACLELYPYWQVILTANGGENRSAQRWGWGLRTDLERLSAMVPPGMARHSAAFAALGGAAIGQATHIRPAQPWGMGSAQCADANDWADIEDDALAEIIDPTVPTADTEVAPEAFESLEVAGDPIEDSD</sequence>
<feature type="region of interest" description="Disordered" evidence="8">
    <location>
        <begin position="559"/>
        <end position="582"/>
    </location>
</feature>
<evidence type="ECO:0000256" key="8">
    <source>
        <dbReference type="SAM" id="MobiDB-lite"/>
    </source>
</evidence>
<feature type="region of interest" description="Disordered" evidence="8">
    <location>
        <begin position="415"/>
        <end position="436"/>
    </location>
</feature>
<dbReference type="GO" id="GO:0033314">
    <property type="term" value="P:mitotic DNA replication checkpoint signaling"/>
    <property type="evidence" value="ECO:0007669"/>
    <property type="project" value="TreeGrafter"/>
</dbReference>
<dbReference type="GO" id="GO:0003682">
    <property type="term" value="F:chromatin binding"/>
    <property type="evidence" value="ECO:0007669"/>
    <property type="project" value="TreeGrafter"/>
</dbReference>
<feature type="compositionally biased region" description="Pro residues" evidence="8">
    <location>
        <begin position="689"/>
        <end position="698"/>
    </location>
</feature>
<protein>
    <submittedName>
        <fullName evidence="9">RFC checkpoint protein Rad17</fullName>
    </submittedName>
</protein>
<feature type="region of interest" description="Disordered" evidence="8">
    <location>
        <begin position="1"/>
        <end position="258"/>
    </location>
</feature>
<dbReference type="PANTHER" id="PTHR12172">
    <property type="entry name" value="CELL CYCLE CHECKPOINT PROTEIN RAD17"/>
    <property type="match status" value="1"/>
</dbReference>
<comment type="caution">
    <text evidence="9">The sequence shown here is derived from an EMBL/GenBank/DDBJ whole genome shotgun (WGS) entry which is preliminary data.</text>
</comment>
<dbReference type="GO" id="GO:0003689">
    <property type="term" value="F:DNA clamp loader activity"/>
    <property type="evidence" value="ECO:0007669"/>
    <property type="project" value="TreeGrafter"/>
</dbReference>
<dbReference type="InterPro" id="IPR004582">
    <property type="entry name" value="Checkpoint_prot_Rad17_Rad24"/>
</dbReference>
<dbReference type="GO" id="GO:0005524">
    <property type="term" value="F:ATP binding"/>
    <property type="evidence" value="ECO:0007669"/>
    <property type="project" value="UniProtKB-KW"/>
</dbReference>
<keyword evidence="4" id="KW-0227">DNA damage</keyword>
<gene>
    <name evidence="9" type="primary">rad17_1</name>
    <name evidence="9" type="ORF">IWQ60_000981</name>
</gene>